<dbReference type="CDD" id="cd19510">
    <property type="entry name" value="RecA-like_BCS1"/>
    <property type="match status" value="1"/>
</dbReference>
<dbReference type="InterPro" id="IPR025753">
    <property type="entry name" value="AAA_N_dom"/>
</dbReference>
<dbReference type="GO" id="GO:0005524">
    <property type="term" value="F:ATP binding"/>
    <property type="evidence" value="ECO:0007669"/>
    <property type="project" value="UniProtKB-KW"/>
</dbReference>
<dbReference type="SMART" id="SM00382">
    <property type="entry name" value="AAA"/>
    <property type="match status" value="1"/>
</dbReference>
<protein>
    <recommendedName>
        <fullName evidence="8">AAA+ ATPase domain-containing protein</fullName>
    </recommendedName>
</protein>
<dbReference type="PROSITE" id="PS00674">
    <property type="entry name" value="AAA"/>
    <property type="match status" value="1"/>
</dbReference>
<dbReference type="Proteomes" id="UP000015453">
    <property type="component" value="Unassembled WGS sequence"/>
</dbReference>
<sequence>LGQLPSTAADFFSTYASFAATLMLLRTLINDIVPESLKNYIYSSLDSAFHYFIDRFFRNIARKVTVVIDEEAGISRNQIYDAAEIYLRTVIDPDAQRLKANKTAKQKSINLSMEKDQEIVDNFRGIEVKWKLLVIEPEDKTRFMPIKRYFELTFDKSKKSSVIEEYLPFVLSKSQEIKANERAVKLYTRDSPFDNDEADEGGGGGYWGCINLDHPVTFEKLAMDPDLKRAVIDDLDRFVRRKEYYRRVGKAWKRGYLLYGPPGTGKSSLIAAIANYLKFDVYDLELTSVYDNRELRKILLCTTNKSILVIEDIDCSVPMHDRSRNNDDSDENSKITLSGVLNFIDGLWSTCGDERIIIFTTNHKEKLDPALLRPGRMDMHIHMGYCTPAGFDTLAQNYIGIVEDHSLFPEIKRLIGEIEVSPAEIAEQLMRNDDADLALDGLLVLLQQKKKQQQQQRREEDGELKEKEGGEEANGIENKNKEE</sequence>
<evidence type="ECO:0000256" key="2">
    <source>
        <dbReference type="ARBA" id="ARBA00007448"/>
    </source>
</evidence>
<dbReference type="OrthoDB" id="10251412at2759"/>
<proteinExistence type="inferred from homology"/>
<comment type="caution">
    <text evidence="9">The sequence shown here is derived from an EMBL/GenBank/DDBJ whole genome shotgun (WGS) entry which is preliminary data.</text>
</comment>
<feature type="region of interest" description="Disordered" evidence="7">
    <location>
        <begin position="450"/>
        <end position="483"/>
    </location>
</feature>
<organism evidence="9 10">
    <name type="scientific">Genlisea aurea</name>
    <dbReference type="NCBI Taxonomy" id="192259"/>
    <lineage>
        <taxon>Eukaryota</taxon>
        <taxon>Viridiplantae</taxon>
        <taxon>Streptophyta</taxon>
        <taxon>Embryophyta</taxon>
        <taxon>Tracheophyta</taxon>
        <taxon>Spermatophyta</taxon>
        <taxon>Magnoliopsida</taxon>
        <taxon>eudicotyledons</taxon>
        <taxon>Gunneridae</taxon>
        <taxon>Pentapetalae</taxon>
        <taxon>asterids</taxon>
        <taxon>lamiids</taxon>
        <taxon>Lamiales</taxon>
        <taxon>Lentibulariaceae</taxon>
        <taxon>Genlisea</taxon>
    </lineage>
</organism>
<dbReference type="Pfam" id="PF25568">
    <property type="entry name" value="AAA_lid_At3g28540"/>
    <property type="match status" value="1"/>
</dbReference>
<evidence type="ECO:0000256" key="1">
    <source>
        <dbReference type="ARBA" id="ARBA00001946"/>
    </source>
</evidence>
<dbReference type="Pfam" id="PF14363">
    <property type="entry name" value="AAA_assoc"/>
    <property type="match status" value="1"/>
</dbReference>
<evidence type="ECO:0000256" key="5">
    <source>
        <dbReference type="ARBA" id="ARBA00049360"/>
    </source>
</evidence>
<evidence type="ECO:0000259" key="8">
    <source>
        <dbReference type="SMART" id="SM00382"/>
    </source>
</evidence>
<dbReference type="InterPro" id="IPR003959">
    <property type="entry name" value="ATPase_AAA_core"/>
</dbReference>
<dbReference type="GO" id="GO:0006950">
    <property type="term" value="P:response to stress"/>
    <property type="evidence" value="ECO:0007669"/>
    <property type="project" value="UniProtKB-ARBA"/>
</dbReference>
<dbReference type="AlphaFoldDB" id="S8C1K9"/>
<reference evidence="9 10" key="1">
    <citation type="journal article" date="2013" name="BMC Genomics">
        <title>The miniature genome of a carnivorous plant Genlisea aurea contains a low number of genes and short non-coding sequences.</title>
        <authorList>
            <person name="Leushkin E.V."/>
            <person name="Sutormin R.A."/>
            <person name="Nabieva E.R."/>
            <person name="Penin A.A."/>
            <person name="Kondrashov A.S."/>
            <person name="Logacheva M.D."/>
        </authorList>
    </citation>
    <scope>NUCLEOTIDE SEQUENCE [LARGE SCALE GENOMIC DNA]</scope>
</reference>
<evidence type="ECO:0000256" key="7">
    <source>
        <dbReference type="SAM" id="MobiDB-lite"/>
    </source>
</evidence>
<keyword evidence="4" id="KW-0460">Magnesium</keyword>
<comment type="catalytic activity">
    <reaction evidence="5">
        <text>ATP + H2O = ADP + phosphate + H(+)</text>
        <dbReference type="Rhea" id="RHEA:13065"/>
        <dbReference type="ChEBI" id="CHEBI:15377"/>
        <dbReference type="ChEBI" id="CHEBI:15378"/>
        <dbReference type="ChEBI" id="CHEBI:30616"/>
        <dbReference type="ChEBI" id="CHEBI:43474"/>
        <dbReference type="ChEBI" id="CHEBI:456216"/>
    </reaction>
</comment>
<gene>
    <name evidence="9" type="ORF">M569_14151</name>
</gene>
<comment type="similarity">
    <text evidence="2">Belongs to the AAA ATPase family. BCS1 subfamily.</text>
</comment>
<evidence type="ECO:0000313" key="9">
    <source>
        <dbReference type="EMBL" id="EPS60650.1"/>
    </source>
</evidence>
<keyword evidence="3" id="KW-0378">Hydrolase</keyword>
<feature type="non-terminal residue" evidence="9">
    <location>
        <position position="483"/>
    </location>
</feature>
<keyword evidence="6" id="KW-0067">ATP-binding</keyword>
<accession>S8C1K9</accession>
<keyword evidence="6" id="KW-0547">Nucleotide-binding</keyword>
<dbReference type="Pfam" id="PF00004">
    <property type="entry name" value="AAA"/>
    <property type="match status" value="1"/>
</dbReference>
<dbReference type="InterPro" id="IPR027417">
    <property type="entry name" value="P-loop_NTPase"/>
</dbReference>
<dbReference type="SUPFAM" id="SSF52540">
    <property type="entry name" value="P-loop containing nucleoside triphosphate hydrolases"/>
    <property type="match status" value="1"/>
</dbReference>
<evidence type="ECO:0000256" key="4">
    <source>
        <dbReference type="ARBA" id="ARBA00022842"/>
    </source>
</evidence>
<dbReference type="Gene3D" id="6.10.280.40">
    <property type="match status" value="1"/>
</dbReference>
<evidence type="ECO:0000313" key="10">
    <source>
        <dbReference type="Proteomes" id="UP000015453"/>
    </source>
</evidence>
<evidence type="ECO:0000256" key="6">
    <source>
        <dbReference type="RuleBase" id="RU003651"/>
    </source>
</evidence>
<dbReference type="PANTHER" id="PTHR23070">
    <property type="entry name" value="BCS1 AAA-TYPE ATPASE"/>
    <property type="match status" value="1"/>
</dbReference>
<feature type="non-terminal residue" evidence="9">
    <location>
        <position position="1"/>
    </location>
</feature>
<feature type="domain" description="AAA+ ATPase" evidence="8">
    <location>
        <begin position="252"/>
        <end position="387"/>
    </location>
</feature>
<feature type="compositionally biased region" description="Basic and acidic residues" evidence="7">
    <location>
        <begin position="456"/>
        <end position="470"/>
    </location>
</feature>
<comment type="cofactor">
    <cofactor evidence="1">
        <name>Mg(2+)</name>
        <dbReference type="ChEBI" id="CHEBI:18420"/>
    </cofactor>
</comment>
<dbReference type="Gene3D" id="3.40.50.300">
    <property type="entry name" value="P-loop containing nucleotide triphosphate hydrolases"/>
    <property type="match status" value="1"/>
</dbReference>
<name>S8C1K9_9LAMI</name>
<dbReference type="InterPro" id="IPR003960">
    <property type="entry name" value="ATPase_AAA_CS"/>
</dbReference>
<dbReference type="GO" id="GO:0016887">
    <property type="term" value="F:ATP hydrolysis activity"/>
    <property type="evidence" value="ECO:0007669"/>
    <property type="project" value="InterPro"/>
</dbReference>
<dbReference type="InterPro" id="IPR003593">
    <property type="entry name" value="AAA+_ATPase"/>
</dbReference>
<dbReference type="InterPro" id="IPR058017">
    <property type="entry name" value="At3g28540-like_C"/>
</dbReference>
<dbReference type="EMBL" id="AUSU01007398">
    <property type="protein sequence ID" value="EPS60650.1"/>
    <property type="molecule type" value="Genomic_DNA"/>
</dbReference>
<evidence type="ECO:0000256" key="3">
    <source>
        <dbReference type="ARBA" id="ARBA00022801"/>
    </source>
</evidence>
<dbReference type="InterPro" id="IPR050747">
    <property type="entry name" value="Mitochondrial_chaperone_BCS1"/>
</dbReference>
<keyword evidence="10" id="KW-1185">Reference proteome</keyword>